<evidence type="ECO:0000313" key="7">
    <source>
        <dbReference type="EMBL" id="KAL0203077.1"/>
    </source>
</evidence>
<dbReference type="GO" id="GO:0061630">
    <property type="term" value="F:ubiquitin protein ligase activity"/>
    <property type="evidence" value="ECO:0007669"/>
    <property type="project" value="UniProtKB-EC"/>
</dbReference>
<dbReference type="PROSITE" id="PS50237">
    <property type="entry name" value="HECT"/>
    <property type="match status" value="1"/>
</dbReference>
<keyword evidence="3" id="KW-0808">Transferase</keyword>
<keyword evidence="8" id="KW-1185">Reference proteome</keyword>
<dbReference type="InterPro" id="IPR035983">
    <property type="entry name" value="Hect_E3_ubiquitin_ligase"/>
</dbReference>
<dbReference type="PANTHER" id="PTHR45700">
    <property type="entry name" value="UBIQUITIN-PROTEIN LIGASE E3C"/>
    <property type="match status" value="1"/>
</dbReference>
<dbReference type="EMBL" id="JAMKFB020000001">
    <property type="protein sequence ID" value="KAL0203077.1"/>
    <property type="molecule type" value="Genomic_DNA"/>
</dbReference>
<evidence type="ECO:0000259" key="6">
    <source>
        <dbReference type="PROSITE" id="PS50237"/>
    </source>
</evidence>
<dbReference type="SUPFAM" id="SSF56204">
    <property type="entry name" value="Hect, E3 ligase catalytic domain"/>
    <property type="match status" value="1"/>
</dbReference>
<dbReference type="Pfam" id="PF00632">
    <property type="entry name" value="HECT"/>
    <property type="match status" value="1"/>
</dbReference>
<gene>
    <name evidence="7" type="ORF">M9458_001095</name>
</gene>
<evidence type="ECO:0000256" key="3">
    <source>
        <dbReference type="ARBA" id="ARBA00022679"/>
    </source>
</evidence>
<comment type="caution">
    <text evidence="7">The sequence shown here is derived from an EMBL/GenBank/DDBJ whole genome shotgun (WGS) entry which is preliminary data.</text>
</comment>
<accession>A0ABD0RX02</accession>
<dbReference type="AlphaFoldDB" id="A0ABD0RX02"/>
<dbReference type="EC" id="2.3.2.26" evidence="2"/>
<comment type="catalytic activity">
    <reaction evidence="1">
        <text>S-ubiquitinyl-[E2 ubiquitin-conjugating enzyme]-L-cysteine + [acceptor protein]-L-lysine = [E2 ubiquitin-conjugating enzyme]-L-cysteine + N(6)-ubiquitinyl-[acceptor protein]-L-lysine.</text>
        <dbReference type="EC" id="2.3.2.26"/>
    </reaction>
</comment>
<protein>
    <recommendedName>
        <fullName evidence="2">HECT-type E3 ubiquitin transferase</fullName>
        <ecNumber evidence="2">2.3.2.26</ecNumber>
    </recommendedName>
</protein>
<organism evidence="7 8">
    <name type="scientific">Cirrhinus mrigala</name>
    <name type="common">Mrigala</name>
    <dbReference type="NCBI Taxonomy" id="683832"/>
    <lineage>
        <taxon>Eukaryota</taxon>
        <taxon>Metazoa</taxon>
        <taxon>Chordata</taxon>
        <taxon>Craniata</taxon>
        <taxon>Vertebrata</taxon>
        <taxon>Euteleostomi</taxon>
        <taxon>Actinopterygii</taxon>
        <taxon>Neopterygii</taxon>
        <taxon>Teleostei</taxon>
        <taxon>Ostariophysi</taxon>
        <taxon>Cypriniformes</taxon>
        <taxon>Cyprinidae</taxon>
        <taxon>Labeoninae</taxon>
        <taxon>Labeonini</taxon>
        <taxon>Cirrhinus</taxon>
    </lineage>
</organism>
<proteinExistence type="predicted"/>
<keyword evidence="4 5" id="KW-0833">Ubl conjugation pathway</keyword>
<feature type="domain" description="HECT" evidence="6">
    <location>
        <begin position="1"/>
        <end position="68"/>
    </location>
</feature>
<dbReference type="InterPro" id="IPR000569">
    <property type="entry name" value="HECT_dom"/>
</dbReference>
<dbReference type="Proteomes" id="UP001529510">
    <property type="component" value="Unassembled WGS sequence"/>
</dbReference>
<name>A0ABD0RX02_CIRMR</name>
<sequence>FLTGSDRIPIHGMASLRIIIQSTAAEEHYLPVAHTCYNMLDMPCYQTKETLRHRLTQAVEQYEGFSLV</sequence>
<feature type="active site" description="Glycyl thioester intermediate" evidence="5">
    <location>
        <position position="36"/>
    </location>
</feature>
<evidence type="ECO:0000256" key="1">
    <source>
        <dbReference type="ARBA" id="ARBA00000885"/>
    </source>
</evidence>
<dbReference type="Gene3D" id="3.30.2410.10">
    <property type="entry name" value="Hect, E3 ligase catalytic domain"/>
    <property type="match status" value="1"/>
</dbReference>
<evidence type="ECO:0000256" key="2">
    <source>
        <dbReference type="ARBA" id="ARBA00012485"/>
    </source>
</evidence>
<dbReference type="PANTHER" id="PTHR45700:SF8">
    <property type="entry name" value="HECT-TYPE E3 UBIQUITIN TRANSFERASE"/>
    <property type="match status" value="1"/>
</dbReference>
<reference evidence="7 8" key="1">
    <citation type="submission" date="2024-05" db="EMBL/GenBank/DDBJ databases">
        <title>Genome sequencing and assembly of Indian major carp, Cirrhinus mrigala (Hamilton, 1822).</title>
        <authorList>
            <person name="Mohindra V."/>
            <person name="Chowdhury L.M."/>
            <person name="Lal K."/>
            <person name="Jena J.K."/>
        </authorList>
    </citation>
    <scope>NUCLEOTIDE SEQUENCE [LARGE SCALE GENOMIC DNA]</scope>
    <source>
        <strain evidence="7">CM1030</strain>
        <tissue evidence="7">Blood</tissue>
    </source>
</reference>
<evidence type="ECO:0000256" key="5">
    <source>
        <dbReference type="PROSITE-ProRule" id="PRU00104"/>
    </source>
</evidence>
<evidence type="ECO:0000256" key="4">
    <source>
        <dbReference type="ARBA" id="ARBA00022786"/>
    </source>
</evidence>
<evidence type="ECO:0000313" key="8">
    <source>
        <dbReference type="Proteomes" id="UP001529510"/>
    </source>
</evidence>
<dbReference type="InterPro" id="IPR044611">
    <property type="entry name" value="E3A/B/C-like"/>
</dbReference>
<feature type="non-terminal residue" evidence="7">
    <location>
        <position position="1"/>
    </location>
</feature>